<dbReference type="InterPro" id="IPR021109">
    <property type="entry name" value="Peptidase_aspartic_dom_sf"/>
</dbReference>
<reference evidence="3" key="2">
    <citation type="submission" date="2020-08" db="EMBL/GenBank/DDBJ databases">
        <title>Plant Genome Project.</title>
        <authorList>
            <person name="Zhang R.-G."/>
        </authorList>
    </citation>
    <scope>NUCLEOTIDE SEQUENCE</scope>
    <source>
        <strain evidence="3">Huo1</strain>
        <tissue evidence="3">Leaf</tissue>
    </source>
</reference>
<feature type="region of interest" description="Disordered" evidence="1">
    <location>
        <begin position="217"/>
        <end position="266"/>
    </location>
</feature>
<dbReference type="InterPro" id="IPR005162">
    <property type="entry name" value="Retrotrans_gag_dom"/>
</dbReference>
<dbReference type="PANTHER" id="PTHR15503:SF22">
    <property type="entry name" value="TRANSPOSON TY3-I GAG POLYPROTEIN"/>
    <property type="match status" value="1"/>
</dbReference>
<protein>
    <recommendedName>
        <fullName evidence="2">Retrotransposon gag domain-containing protein</fullName>
    </recommendedName>
</protein>
<sequence length="582" mass="65490">MSEIVAEMSGETEPPTAVYSNAELTQLLFDLKIRYAGYDKKLNHNQFNLKSFTRRQEVTNKKLEEGIALLLDVSHRRKPLVPDDLGPGPPRWKLPPSILVPPEGMQAEQLPREDNCSHKSWDQFFIAVKNRFDPELYVDHVGCLAALYQTSTVEAYQSEFEEVMQKTENVGEENLISLFIPGLQEPMNHELLTRRPATLAETFILAQRSAACHKLTMAAKPATRPPWTGRDNRPRPSSSHISQAATGPPGPGSQQRQPAHGQPREGVPLLHISKAERDEGTRRGLCWHFPEKYTREHVCTTKYYALFADEDVDDILDEENLNTPPEAETLVISGDVSSIHIIGPPLKPRSLRLTGLINGSEVAVLIDGGSTHNFIKPTIAEQLSLHVHSVNPFRVFVGNDASLRCDYVCLQTPNSLHATVFYIDLFILQVEGPDIILGVQWLQDLGDVTQNFHNRTMKFDWADQTVFLKGENAQPRQISYNNLFALVDQEPDCEIFELITAHAETATSPIDVDRPRPNPAIVAVIESFDSVFSTNEPLPSHAANDVEDKGRKSRGRTRETPRKERPQRVRSRPAKFRDFISL</sequence>
<feature type="region of interest" description="Disordered" evidence="1">
    <location>
        <begin position="535"/>
        <end position="582"/>
    </location>
</feature>
<evidence type="ECO:0000313" key="4">
    <source>
        <dbReference type="Proteomes" id="UP000298416"/>
    </source>
</evidence>
<evidence type="ECO:0000313" key="3">
    <source>
        <dbReference type="EMBL" id="KAG6385348.1"/>
    </source>
</evidence>
<proteinExistence type="predicted"/>
<dbReference type="EMBL" id="PNBA02000022">
    <property type="protein sequence ID" value="KAG6385348.1"/>
    <property type="molecule type" value="Genomic_DNA"/>
</dbReference>
<name>A0A8X8YZ30_SALSN</name>
<evidence type="ECO:0000259" key="2">
    <source>
        <dbReference type="Pfam" id="PF03732"/>
    </source>
</evidence>
<feature type="domain" description="Retrotransposon gag" evidence="2">
    <location>
        <begin position="117"/>
        <end position="185"/>
    </location>
</feature>
<dbReference type="InterPro" id="IPR032567">
    <property type="entry name" value="RTL1-rel"/>
</dbReference>
<dbReference type="Pfam" id="PF08284">
    <property type="entry name" value="RVP_2"/>
    <property type="match status" value="1"/>
</dbReference>
<reference evidence="3" key="1">
    <citation type="submission" date="2018-01" db="EMBL/GenBank/DDBJ databases">
        <authorList>
            <person name="Mao J.F."/>
        </authorList>
    </citation>
    <scope>NUCLEOTIDE SEQUENCE</scope>
    <source>
        <strain evidence="3">Huo1</strain>
        <tissue evidence="3">Leaf</tissue>
    </source>
</reference>
<dbReference type="Proteomes" id="UP000298416">
    <property type="component" value="Unassembled WGS sequence"/>
</dbReference>
<feature type="compositionally biased region" description="Polar residues" evidence="1">
    <location>
        <begin position="235"/>
        <end position="245"/>
    </location>
</feature>
<gene>
    <name evidence="3" type="ORF">SASPL_154181</name>
</gene>
<dbReference type="AlphaFoldDB" id="A0A8X8YZ30"/>
<dbReference type="PANTHER" id="PTHR15503">
    <property type="entry name" value="LDOC1 RELATED"/>
    <property type="match status" value="1"/>
</dbReference>
<feature type="compositionally biased region" description="Basic and acidic residues" evidence="1">
    <location>
        <begin position="544"/>
        <end position="567"/>
    </location>
</feature>
<dbReference type="Pfam" id="PF03732">
    <property type="entry name" value="Retrotrans_gag"/>
    <property type="match status" value="1"/>
</dbReference>
<dbReference type="SUPFAM" id="SSF50630">
    <property type="entry name" value="Acid proteases"/>
    <property type="match status" value="1"/>
</dbReference>
<keyword evidence="4" id="KW-1185">Reference proteome</keyword>
<organism evidence="3">
    <name type="scientific">Salvia splendens</name>
    <name type="common">Scarlet sage</name>
    <dbReference type="NCBI Taxonomy" id="180675"/>
    <lineage>
        <taxon>Eukaryota</taxon>
        <taxon>Viridiplantae</taxon>
        <taxon>Streptophyta</taxon>
        <taxon>Embryophyta</taxon>
        <taxon>Tracheophyta</taxon>
        <taxon>Spermatophyta</taxon>
        <taxon>Magnoliopsida</taxon>
        <taxon>eudicotyledons</taxon>
        <taxon>Gunneridae</taxon>
        <taxon>Pentapetalae</taxon>
        <taxon>asterids</taxon>
        <taxon>lamiids</taxon>
        <taxon>Lamiales</taxon>
        <taxon>Lamiaceae</taxon>
        <taxon>Nepetoideae</taxon>
        <taxon>Mentheae</taxon>
        <taxon>Salviinae</taxon>
        <taxon>Salvia</taxon>
        <taxon>Salvia subgen. Calosphace</taxon>
        <taxon>core Calosphace</taxon>
    </lineage>
</organism>
<evidence type="ECO:0000256" key="1">
    <source>
        <dbReference type="SAM" id="MobiDB-lite"/>
    </source>
</evidence>
<accession>A0A8X8YZ30</accession>
<comment type="caution">
    <text evidence="3">The sequence shown here is derived from an EMBL/GenBank/DDBJ whole genome shotgun (WGS) entry which is preliminary data.</text>
</comment>
<dbReference type="CDD" id="cd00303">
    <property type="entry name" value="retropepsin_like"/>
    <property type="match status" value="1"/>
</dbReference>
<dbReference type="Gene3D" id="2.40.70.10">
    <property type="entry name" value="Acid Proteases"/>
    <property type="match status" value="1"/>
</dbReference>